<proteinExistence type="predicted"/>
<dbReference type="EMBL" id="BOOF01000085">
    <property type="protein sequence ID" value="GIH67594.1"/>
    <property type="molecule type" value="Genomic_DNA"/>
</dbReference>
<evidence type="ECO:0008006" key="4">
    <source>
        <dbReference type="Google" id="ProtNLM"/>
    </source>
</evidence>
<gene>
    <name evidence="2" type="ORF">Msi02_84110</name>
</gene>
<dbReference type="RefSeq" id="WP_204053260.1">
    <property type="nucleotide sequence ID" value="NZ_BOOF01000085.1"/>
</dbReference>
<reference evidence="2 3" key="1">
    <citation type="submission" date="2021-01" db="EMBL/GenBank/DDBJ databases">
        <title>Whole genome shotgun sequence of Microbispora siamensis NBRC 104113.</title>
        <authorList>
            <person name="Komaki H."/>
            <person name="Tamura T."/>
        </authorList>
    </citation>
    <scope>NUCLEOTIDE SEQUENCE [LARGE SCALE GENOMIC DNA]</scope>
    <source>
        <strain evidence="2 3">NBRC 104113</strain>
    </source>
</reference>
<evidence type="ECO:0000313" key="3">
    <source>
        <dbReference type="Proteomes" id="UP000660454"/>
    </source>
</evidence>
<accession>A0ABQ4H1M2</accession>
<evidence type="ECO:0000256" key="1">
    <source>
        <dbReference type="SAM" id="SignalP"/>
    </source>
</evidence>
<feature type="signal peptide" evidence="1">
    <location>
        <begin position="1"/>
        <end position="22"/>
    </location>
</feature>
<evidence type="ECO:0000313" key="2">
    <source>
        <dbReference type="EMBL" id="GIH67594.1"/>
    </source>
</evidence>
<dbReference type="Pfam" id="PF03995">
    <property type="entry name" value="Inhibitor_I36"/>
    <property type="match status" value="1"/>
</dbReference>
<name>A0ABQ4H1M2_9ACTN</name>
<dbReference type="Proteomes" id="UP000660454">
    <property type="component" value="Unassembled WGS sequence"/>
</dbReference>
<keyword evidence="1" id="KW-0732">Signal</keyword>
<comment type="caution">
    <text evidence="2">The sequence shown here is derived from an EMBL/GenBank/DDBJ whole genome shotgun (WGS) entry which is preliminary data.</text>
</comment>
<protein>
    <recommendedName>
        <fullName evidence="4">Peptidase inhibitor family I36</fullName>
    </recommendedName>
</protein>
<dbReference type="Gene3D" id="2.60.20.10">
    <property type="entry name" value="Crystallins"/>
    <property type="match status" value="1"/>
</dbReference>
<organism evidence="2 3">
    <name type="scientific">Microbispora siamensis</name>
    <dbReference type="NCBI Taxonomy" id="564413"/>
    <lineage>
        <taxon>Bacteria</taxon>
        <taxon>Bacillati</taxon>
        <taxon>Actinomycetota</taxon>
        <taxon>Actinomycetes</taxon>
        <taxon>Streptosporangiales</taxon>
        <taxon>Streptosporangiaceae</taxon>
        <taxon>Microbispora</taxon>
    </lineage>
</organism>
<sequence length="183" mass="19055">MTGIAAAAFTTLALMAPSAAYAQARTDDAPATTEAAVQRILQSDPDAKRIGPSEVSLAPGVTVSVRVVDQSPAVKAGTMAASDCPYPYLCLFDNAGFTGTQYNIAVAQVNACPDIPIDSWFAGRASSLVNHRPSGTVSTLWANSNGTGLLGYQHAYGYRANLALDSASIGGNWDNRIRSARVC</sequence>
<feature type="chain" id="PRO_5046928667" description="Peptidase inhibitor family I36" evidence="1">
    <location>
        <begin position="23"/>
        <end position="183"/>
    </location>
</feature>
<keyword evidence="3" id="KW-1185">Reference proteome</keyword>